<dbReference type="Proteomes" id="UP000054735">
    <property type="component" value="Unassembled WGS sequence"/>
</dbReference>
<evidence type="ECO:0000256" key="4">
    <source>
        <dbReference type="ARBA" id="ARBA00023136"/>
    </source>
</evidence>
<gene>
    <name evidence="7" type="ORF">Lbir_2774</name>
    <name evidence="8" type="ORF">NCTC12437_00888</name>
</gene>
<dbReference type="STRING" id="28083.Lbir_2774"/>
<dbReference type="GO" id="GO:0097347">
    <property type="term" value="C:TAM protein secretion complex"/>
    <property type="evidence" value="ECO:0007669"/>
    <property type="project" value="TreeGrafter"/>
</dbReference>
<evidence type="ECO:0000313" key="7">
    <source>
        <dbReference type="EMBL" id="KTC68172.1"/>
    </source>
</evidence>
<protein>
    <submittedName>
        <fullName evidence="8">Periplasmic protein</fullName>
    </submittedName>
</protein>
<dbReference type="EMBL" id="LNXT01000048">
    <property type="protein sequence ID" value="KTC68172.1"/>
    <property type="molecule type" value="Genomic_DNA"/>
</dbReference>
<sequence length="983" mass="108296">MILKLLFRKLFYKTLWLLVILSSILFFLLTTTPGLYILIKTGSQFIPGQLHFEGLKGEAAGRIYFDKLQYIDQSQQIDLKNLRLHWRLKDLLHYRINIRSLEISQLDYQQRNVCAEALDACKPPVSSGDTAFAIPSLPVELLINQLAIQSVTVNLDSEKQQIDGLKLRVYLRKNQWQLDYLQLAYQQQQLDVQAWMQTKSPYQAAAHLNIDSNAPQGLKGQIQLAGDQSLYAWRGELSKPAAISLQGNLQGFSELNTLLQWPNLNWPLDKPELEVAKGQLRISGTLPNLNVQMQTELIQPINGQLTLKASGNQDKINSTADFNSPQGAVHLQTSFDQRQGPVFQGQLQASFSEQFLPSSPLKKMEAQLKFSGDNLQNILLNGQINGIYYQRALKVIINSQGQTQSAKISLGENQISISHLANKPWKMDAKLPEPALLHPSLAGLKTQLNAQGNFENENKGSLSINIAPGSFQIPDKELLTFKGGQFEMNLARKGLGLTGHFNIDQDKSIRLALDLPQFNFNQADFRQQPVKGTAHLAINSLDFIASMSPEITKSSGQLLANLDIKGRIGKPDLNGVIEVKNGSLSARRSGFTLSPININLKSQDNRWSVKGSLYAGEKPLILSGEGDFFPQVKGQLSLEGDNLLVMNSSEYTIYISPHLKFEFSPSSLVLNGKLLIPKASLKPQSFNNTVTLSSDVVFTDAKPADNPLHIDANVNVEMGDEVELAVKGLNGFLRGSINLRQLPEGPLNAGGELTIHDGKYQAYGQDLTIEQGELLFTGGLIDNPGLNIRAVRKFSNTTASFAGSDQLFDFNPSNIQTLDFGNKLTVGIEVSGRLLSPQVKLFSNPATLSQADILSMLLLGRPASQANKSGGQLLLTAISSMNLNSGSNGLQLVNQLKQKLGVDFNIANNSTYNKQTNQVNDTTSLVVGKSLSKRLYLSYNVGLSQADSNVLTLKYLLNKFFSIQIDASPTGSGIDLLYTHQKR</sequence>
<dbReference type="GO" id="GO:0009306">
    <property type="term" value="P:protein secretion"/>
    <property type="evidence" value="ECO:0007669"/>
    <property type="project" value="InterPro"/>
</dbReference>
<keyword evidence="9" id="KW-1185">Reference proteome</keyword>
<dbReference type="GO" id="GO:0005886">
    <property type="term" value="C:plasma membrane"/>
    <property type="evidence" value="ECO:0007669"/>
    <property type="project" value="InterPro"/>
</dbReference>
<evidence type="ECO:0000256" key="3">
    <source>
        <dbReference type="ARBA" id="ARBA00022989"/>
    </source>
</evidence>
<comment type="subcellular location">
    <subcellularLocation>
        <location evidence="1">Membrane</location>
        <topology evidence="1">Single-pass membrane protein</topology>
    </subcellularLocation>
</comment>
<reference evidence="7 9" key="1">
    <citation type="submission" date="2015-11" db="EMBL/GenBank/DDBJ databases">
        <title>Genomic analysis of 38 Legionella species identifies large and diverse effector repertoires.</title>
        <authorList>
            <person name="Burstein D."/>
            <person name="Amaro F."/>
            <person name="Zusman T."/>
            <person name="Lifshitz Z."/>
            <person name="Cohen O."/>
            <person name="Gilbert J.A."/>
            <person name="Pupko T."/>
            <person name="Shuman H.A."/>
            <person name="Segal G."/>
        </authorList>
    </citation>
    <scope>NUCLEOTIDE SEQUENCE [LARGE SCALE GENOMIC DNA]</scope>
    <source>
        <strain evidence="7 9">CDC#1407-AL-14</strain>
    </source>
</reference>
<dbReference type="PANTHER" id="PTHR36985">
    <property type="entry name" value="TRANSLOCATION AND ASSEMBLY MODULE SUBUNIT TAMB"/>
    <property type="match status" value="1"/>
</dbReference>
<evidence type="ECO:0000259" key="6">
    <source>
        <dbReference type="Pfam" id="PF04357"/>
    </source>
</evidence>
<evidence type="ECO:0000313" key="10">
    <source>
        <dbReference type="Proteomes" id="UP000255066"/>
    </source>
</evidence>
<dbReference type="EMBL" id="UGNW01000001">
    <property type="protein sequence ID" value="STX31118.1"/>
    <property type="molecule type" value="Genomic_DNA"/>
</dbReference>
<dbReference type="InterPro" id="IPR007452">
    <property type="entry name" value="TamB_C"/>
</dbReference>
<feature type="domain" description="Translocation and assembly module TamB C-terminal" evidence="6">
    <location>
        <begin position="618"/>
        <end position="980"/>
    </location>
</feature>
<reference evidence="8 10" key="2">
    <citation type="submission" date="2018-06" db="EMBL/GenBank/DDBJ databases">
        <authorList>
            <consortium name="Pathogen Informatics"/>
            <person name="Doyle S."/>
        </authorList>
    </citation>
    <scope>NUCLEOTIDE SEQUENCE [LARGE SCALE GENOMIC DNA]</scope>
    <source>
        <strain evidence="8 10">NCTC12437</strain>
    </source>
</reference>
<dbReference type="Pfam" id="PF04357">
    <property type="entry name" value="TamB"/>
    <property type="match status" value="1"/>
</dbReference>
<evidence type="ECO:0000256" key="5">
    <source>
        <dbReference type="SAM" id="Phobius"/>
    </source>
</evidence>
<name>A0A378I7B9_9GAMM</name>
<evidence type="ECO:0000256" key="2">
    <source>
        <dbReference type="ARBA" id="ARBA00022692"/>
    </source>
</evidence>
<proteinExistence type="predicted"/>
<evidence type="ECO:0000313" key="9">
    <source>
        <dbReference type="Proteomes" id="UP000054735"/>
    </source>
</evidence>
<organism evidence="8 10">
    <name type="scientific">Legionella birminghamensis</name>
    <dbReference type="NCBI Taxonomy" id="28083"/>
    <lineage>
        <taxon>Bacteria</taxon>
        <taxon>Pseudomonadati</taxon>
        <taxon>Pseudomonadota</taxon>
        <taxon>Gammaproteobacteria</taxon>
        <taxon>Legionellales</taxon>
        <taxon>Legionellaceae</taxon>
        <taxon>Legionella</taxon>
    </lineage>
</organism>
<dbReference type="OrthoDB" id="5555605at2"/>
<keyword evidence="4 5" id="KW-0472">Membrane</keyword>
<accession>A0A378I7B9</accession>
<keyword evidence="3 5" id="KW-1133">Transmembrane helix</keyword>
<dbReference type="AlphaFoldDB" id="A0A378I7B9"/>
<feature type="transmembrane region" description="Helical" evidence="5">
    <location>
        <begin position="15"/>
        <end position="39"/>
    </location>
</feature>
<keyword evidence="2 5" id="KW-0812">Transmembrane</keyword>
<dbReference type="Proteomes" id="UP000255066">
    <property type="component" value="Unassembled WGS sequence"/>
</dbReference>
<dbReference type="RefSeq" id="WP_058524759.1">
    <property type="nucleotide sequence ID" value="NZ_CAAAHV010000004.1"/>
</dbReference>
<dbReference type="PANTHER" id="PTHR36985:SF1">
    <property type="entry name" value="TRANSLOCATION AND ASSEMBLY MODULE SUBUNIT TAMB"/>
    <property type="match status" value="1"/>
</dbReference>
<evidence type="ECO:0000256" key="1">
    <source>
        <dbReference type="ARBA" id="ARBA00004167"/>
    </source>
</evidence>
<evidence type="ECO:0000313" key="8">
    <source>
        <dbReference type="EMBL" id="STX31118.1"/>
    </source>
</evidence>